<dbReference type="SUPFAM" id="SSF54001">
    <property type="entry name" value="Cysteine proteinases"/>
    <property type="match status" value="1"/>
</dbReference>
<dbReference type="InterPro" id="IPR051794">
    <property type="entry name" value="PG_Endopeptidase_C40"/>
</dbReference>
<evidence type="ECO:0000313" key="9">
    <source>
        <dbReference type="Proteomes" id="UP000095329"/>
    </source>
</evidence>
<protein>
    <recommendedName>
        <fullName evidence="7">NlpC/P60 domain-containing protein</fullName>
    </recommendedName>
</protein>
<reference evidence="8 9" key="1">
    <citation type="journal article" date="2013" name="Genome Announc.">
        <title>Genome Sequence of Streptomyces violaceusniger Strain SPC6, a Halotolerant Streptomycete That Exhibits Rapid Growth and Development.</title>
        <authorList>
            <person name="Chen X."/>
            <person name="Zhang B."/>
            <person name="Zhang W."/>
            <person name="Wu X."/>
            <person name="Zhang M."/>
            <person name="Chen T."/>
            <person name="Liu G."/>
            <person name="Dyson P."/>
        </authorList>
    </citation>
    <scope>NUCLEOTIDE SEQUENCE [LARGE SCALE GENOMIC DNA]</scope>
    <source>
        <strain evidence="8 9">SPC6</strain>
    </source>
</reference>
<dbReference type="InterPro" id="IPR000064">
    <property type="entry name" value="NLP_P60_dom"/>
</dbReference>
<evidence type="ECO:0000256" key="5">
    <source>
        <dbReference type="SAM" id="MobiDB-lite"/>
    </source>
</evidence>
<keyword evidence="2" id="KW-0645">Protease</keyword>
<evidence type="ECO:0000256" key="2">
    <source>
        <dbReference type="ARBA" id="ARBA00022670"/>
    </source>
</evidence>
<proteinExistence type="inferred from homology"/>
<comment type="similarity">
    <text evidence="1">Belongs to the peptidase C40 family.</text>
</comment>
<dbReference type="GO" id="GO:0006508">
    <property type="term" value="P:proteolysis"/>
    <property type="evidence" value="ECO:0007669"/>
    <property type="project" value="UniProtKB-KW"/>
</dbReference>
<dbReference type="PANTHER" id="PTHR47359:SF3">
    <property type="entry name" value="NLP_P60 DOMAIN-CONTAINING PROTEIN-RELATED"/>
    <property type="match status" value="1"/>
</dbReference>
<feature type="signal peptide" evidence="6">
    <location>
        <begin position="1"/>
        <end position="43"/>
    </location>
</feature>
<feature type="compositionally biased region" description="Basic and acidic residues" evidence="5">
    <location>
        <begin position="84"/>
        <end position="99"/>
    </location>
</feature>
<dbReference type="GO" id="GO:0008234">
    <property type="term" value="F:cysteine-type peptidase activity"/>
    <property type="evidence" value="ECO:0007669"/>
    <property type="project" value="UniProtKB-KW"/>
</dbReference>
<comment type="caution">
    <text evidence="8">The sequence shown here is derived from an EMBL/GenBank/DDBJ whole genome shotgun (WGS) entry which is preliminary data.</text>
</comment>
<keyword evidence="4" id="KW-0788">Thiol protease</keyword>
<dbReference type="eggNOG" id="COG1196">
    <property type="taxonomic scope" value="Bacteria"/>
</dbReference>
<name>A0A1D3DR08_9ACTN</name>
<feature type="compositionally biased region" description="Low complexity" evidence="5">
    <location>
        <begin position="182"/>
        <end position="195"/>
    </location>
</feature>
<evidence type="ECO:0000256" key="6">
    <source>
        <dbReference type="SAM" id="SignalP"/>
    </source>
</evidence>
<evidence type="ECO:0000256" key="3">
    <source>
        <dbReference type="ARBA" id="ARBA00022801"/>
    </source>
</evidence>
<evidence type="ECO:0000256" key="4">
    <source>
        <dbReference type="ARBA" id="ARBA00022807"/>
    </source>
</evidence>
<dbReference type="PANTHER" id="PTHR47359">
    <property type="entry name" value="PEPTIDOGLYCAN DL-ENDOPEPTIDASE CWLO"/>
    <property type="match status" value="1"/>
</dbReference>
<feature type="region of interest" description="Disordered" evidence="5">
    <location>
        <begin position="176"/>
        <end position="224"/>
    </location>
</feature>
<dbReference type="EMBL" id="ASHX02000001">
    <property type="protein sequence ID" value="OEJ94764.1"/>
    <property type="molecule type" value="Genomic_DNA"/>
</dbReference>
<dbReference type="AlphaFoldDB" id="A0A1D3DR08"/>
<feature type="compositionally biased region" description="Gly residues" evidence="5">
    <location>
        <begin position="196"/>
        <end position="224"/>
    </location>
</feature>
<feature type="region of interest" description="Disordered" evidence="5">
    <location>
        <begin position="72"/>
        <end position="154"/>
    </location>
</feature>
<sequence>MASHRKPRGRTTTRMIGAQSPAVGLTTAAVASMTFLSAQGAGAAPVADSAPGAGPSVEEVQRKVDDLYRQAGTATRRYGPAKEAVGRQDEASWRTRPLDGTRGALGGHAAPQHRPGAPLVAEGRAKAAGQLETARRPESPADSQAVPRTAKSTVQAKLVRAGALLDRLTDRAGERAVAVAEGPGPALPGAPATTGGAFGTGGGLSGTDGDTGGDSSGTGGTGGGTAGAGGSSYGDAYGGTAETGDPAYAAKAGKVLAFARAQVGKPYVRGAAGPSSYDCSGLTQAAWKAAGVELPRTTGGQAEAGRRVASGELLPGDLVFFHDDGGHVGIYAGDGRMIHAPRPGGTVREEPVARLPLHGAVRPA</sequence>
<dbReference type="Gene3D" id="3.90.1720.10">
    <property type="entry name" value="endopeptidase domain like (from Nostoc punctiforme)"/>
    <property type="match status" value="1"/>
</dbReference>
<feature type="chain" id="PRO_5008914729" description="NlpC/P60 domain-containing protein" evidence="6">
    <location>
        <begin position="44"/>
        <end position="364"/>
    </location>
</feature>
<dbReference type="RefSeq" id="WP_028963897.1">
    <property type="nucleotide sequence ID" value="NZ_ASHX02000001.1"/>
</dbReference>
<accession>A0A1D3DR08</accession>
<dbReference type="InterPro" id="IPR038765">
    <property type="entry name" value="Papain-like_cys_pep_sf"/>
</dbReference>
<dbReference type="Proteomes" id="UP000095329">
    <property type="component" value="Unassembled WGS sequence"/>
</dbReference>
<dbReference type="PROSITE" id="PS51935">
    <property type="entry name" value="NLPC_P60"/>
    <property type="match status" value="1"/>
</dbReference>
<gene>
    <name evidence="8" type="ORF">J116_010030</name>
</gene>
<dbReference type="Pfam" id="PF00877">
    <property type="entry name" value="NLPC_P60"/>
    <property type="match status" value="1"/>
</dbReference>
<keyword evidence="6" id="KW-0732">Signal</keyword>
<keyword evidence="9" id="KW-1185">Reference proteome</keyword>
<organism evidence="8 9">
    <name type="scientific">Streptomyces thermolilacinus SPC6</name>
    <dbReference type="NCBI Taxonomy" id="1306406"/>
    <lineage>
        <taxon>Bacteria</taxon>
        <taxon>Bacillati</taxon>
        <taxon>Actinomycetota</taxon>
        <taxon>Actinomycetes</taxon>
        <taxon>Kitasatosporales</taxon>
        <taxon>Streptomycetaceae</taxon>
        <taxon>Streptomyces</taxon>
    </lineage>
</organism>
<dbReference type="OrthoDB" id="5177647at2"/>
<feature type="domain" description="NlpC/P60" evidence="7">
    <location>
        <begin position="249"/>
        <end position="364"/>
    </location>
</feature>
<keyword evidence="3" id="KW-0378">Hydrolase</keyword>
<dbReference type="eggNOG" id="COG0791">
    <property type="taxonomic scope" value="Bacteria"/>
</dbReference>
<evidence type="ECO:0000256" key="1">
    <source>
        <dbReference type="ARBA" id="ARBA00007074"/>
    </source>
</evidence>
<evidence type="ECO:0000259" key="7">
    <source>
        <dbReference type="PROSITE" id="PS51935"/>
    </source>
</evidence>
<evidence type="ECO:0000313" key="8">
    <source>
        <dbReference type="EMBL" id="OEJ94764.1"/>
    </source>
</evidence>